<gene>
    <name evidence="4" type="ORF">ACFP3R_09305</name>
</gene>
<dbReference type="InterPro" id="IPR057746">
    <property type="entry name" value="CpnT-like_N"/>
</dbReference>
<dbReference type="PANTHER" id="PTHR42059">
    <property type="entry name" value="TNT DOMAIN-CONTAINING PROTEIN"/>
    <property type="match status" value="1"/>
</dbReference>
<reference evidence="5" key="1">
    <citation type="journal article" date="2019" name="Int. J. Syst. Evol. Microbiol.">
        <title>The Global Catalogue of Microorganisms (GCM) 10K type strain sequencing project: providing services to taxonomists for standard genome sequencing and annotation.</title>
        <authorList>
            <consortium name="The Broad Institute Genomics Platform"/>
            <consortium name="The Broad Institute Genome Sequencing Center for Infectious Disease"/>
            <person name="Wu L."/>
            <person name="Ma J."/>
        </authorList>
    </citation>
    <scope>NUCLEOTIDE SEQUENCE [LARGE SCALE GENOMIC DNA]</scope>
    <source>
        <strain evidence="5">CGMCC 4.7246</strain>
    </source>
</reference>
<feature type="compositionally biased region" description="Basic and acidic residues" evidence="1">
    <location>
        <begin position="530"/>
        <end position="560"/>
    </location>
</feature>
<feature type="compositionally biased region" description="Low complexity" evidence="1">
    <location>
        <begin position="498"/>
        <end position="529"/>
    </location>
</feature>
<evidence type="ECO:0000313" key="5">
    <source>
        <dbReference type="Proteomes" id="UP001596220"/>
    </source>
</evidence>
<dbReference type="RefSeq" id="WP_380634678.1">
    <property type="nucleotide sequence ID" value="NZ_JBHSQO010000007.1"/>
</dbReference>
<keyword evidence="5" id="KW-1185">Reference proteome</keyword>
<accession>A0ABW1P1Y9</accession>
<feature type="compositionally biased region" description="Low complexity" evidence="1">
    <location>
        <begin position="434"/>
        <end position="480"/>
    </location>
</feature>
<dbReference type="InterPro" id="IPR053024">
    <property type="entry name" value="Fungal_surface_NADase"/>
</dbReference>
<evidence type="ECO:0000313" key="4">
    <source>
        <dbReference type="EMBL" id="MFC6089464.1"/>
    </source>
</evidence>
<feature type="domain" description="TNT" evidence="2">
    <location>
        <begin position="791"/>
        <end position="876"/>
    </location>
</feature>
<feature type="compositionally biased region" description="Gly residues" evidence="1">
    <location>
        <begin position="481"/>
        <end position="497"/>
    </location>
</feature>
<evidence type="ECO:0000256" key="1">
    <source>
        <dbReference type="SAM" id="MobiDB-lite"/>
    </source>
</evidence>
<feature type="region of interest" description="Disordered" evidence="1">
    <location>
        <begin position="601"/>
        <end position="635"/>
    </location>
</feature>
<feature type="domain" description="Outer membrane channel protein CpnT-like N-terminal" evidence="3">
    <location>
        <begin position="12"/>
        <end position="134"/>
    </location>
</feature>
<evidence type="ECO:0000259" key="2">
    <source>
        <dbReference type="Pfam" id="PF14021"/>
    </source>
</evidence>
<protein>
    <submittedName>
        <fullName evidence="4">TNT domain-containing protein</fullName>
    </submittedName>
</protein>
<feature type="region of interest" description="Disordered" evidence="1">
    <location>
        <begin position="399"/>
        <end position="563"/>
    </location>
</feature>
<feature type="region of interest" description="Disordered" evidence="1">
    <location>
        <begin position="310"/>
        <end position="346"/>
    </location>
</feature>
<comment type="caution">
    <text evidence="4">The sequence shown here is derived from an EMBL/GenBank/DDBJ whole genome shotgun (WGS) entry which is preliminary data.</text>
</comment>
<name>A0ABW1P1Y9_9PSEU</name>
<proteinExistence type="predicted"/>
<dbReference type="Pfam" id="PF14021">
    <property type="entry name" value="TNT"/>
    <property type="match status" value="1"/>
</dbReference>
<dbReference type="EMBL" id="JBHSQO010000007">
    <property type="protein sequence ID" value="MFC6089464.1"/>
    <property type="molecule type" value="Genomic_DNA"/>
</dbReference>
<dbReference type="Pfam" id="PF25547">
    <property type="entry name" value="WXG100_2"/>
    <property type="match status" value="1"/>
</dbReference>
<dbReference type="InterPro" id="IPR025331">
    <property type="entry name" value="TNT"/>
</dbReference>
<organism evidence="4 5">
    <name type="scientific">Saccharothrix lopnurensis</name>
    <dbReference type="NCBI Taxonomy" id="1670621"/>
    <lineage>
        <taxon>Bacteria</taxon>
        <taxon>Bacillati</taxon>
        <taxon>Actinomycetota</taxon>
        <taxon>Actinomycetes</taxon>
        <taxon>Pseudonocardiales</taxon>
        <taxon>Pseudonocardiaceae</taxon>
        <taxon>Saccharothrix</taxon>
    </lineage>
</organism>
<feature type="compositionally biased region" description="Low complexity" evidence="1">
    <location>
        <begin position="403"/>
        <end position="423"/>
    </location>
</feature>
<dbReference type="PANTHER" id="PTHR42059:SF1">
    <property type="entry name" value="TNT DOMAIN-CONTAINING PROTEIN"/>
    <property type="match status" value="1"/>
</dbReference>
<feature type="compositionally biased region" description="Gly residues" evidence="1">
    <location>
        <begin position="424"/>
        <end position="433"/>
    </location>
</feature>
<feature type="compositionally biased region" description="Gly residues" evidence="1">
    <location>
        <begin position="183"/>
        <end position="220"/>
    </location>
</feature>
<evidence type="ECO:0000259" key="3">
    <source>
        <dbReference type="Pfam" id="PF25547"/>
    </source>
</evidence>
<dbReference type="Proteomes" id="UP001596220">
    <property type="component" value="Unassembled WGS sequence"/>
</dbReference>
<feature type="compositionally biased region" description="Gly residues" evidence="1">
    <location>
        <begin position="320"/>
        <end position="337"/>
    </location>
</feature>
<sequence length="877" mass="85552">MGIELPAELVEVAAKAGVAWPRADEDAMRASATAWREAGTRLAALAGESDGAATRALGSMSGATGDAARGHWNAFTAPDGALNSAVRGCRSAADRLDHAAEQIGAAKAELVRELVTLARNNDAAQQAATAGHPAALLGLDTAVRGAATNVAHLTDVLTNAVRLDSGVTVGGSLPPVDTSPGVHGPGGGGAGPGGPGDAPGQGGDQGRGTQSNGGGLPGGGLLGGGALVDGLLGNGSGNGSGAAGGGGSGGDAGGNRAPGLVGGLLGGVADTVGAVADPLVDAVGAVAPPVAAVVDPLVDTAKDVVRGAGDTVDQALPGPVGQGQGQGPAGQGPGAGQGPPAAAPGLVNQVLNPVDHVVRPVGDAVGGSVPGAPVVDAVGRPADTVGQSAAAVLDRPVLPVDTPHAPAQQSAAPAANQAAPQGPSFGGTTGGAPGASPAAGAAATQSPAANAGAQASAQPGQAAPKAEARAAQAAVPTQGSSGQGSPGQGSGAAGPGQGSSAQGSAQGQNQGQNQGQDQGAAKDAGAAKGEAARPEAQAKTEAPAKADTQAKADVKGEAKAESTAGDLREALITAARDVEDAAQDGSLAFAVVPIPVARDGAARTPLLPGPAPTTPPARRDEPAPDPVPAASTARPSTEAVALFLAHMFPGGTLPRPRTAPVRQLPPPSGEQVFAAGLRFEPGGHPDRNLVDTSAQLGLDLTYGDLLRSRLSGAAGDPAAEPRPAVARPRLVLAPGAAPDPALLVGHDPQAGMHERDWDRRFLVRSDPPEYAWPPGELFPEGGYEAGQPGVLAVGVELDRFGPAEGRVLAESGTAYAARSLPPALLDAGHHRYRVARVLPVWFTLSAGWFGQPGGGVRYRTTHPVADLLALGYLEEVR</sequence>
<feature type="region of interest" description="Disordered" evidence="1">
    <location>
        <begin position="171"/>
        <end position="220"/>
    </location>
</feature>